<dbReference type="RefSeq" id="XP_016610474.1">
    <property type="nucleotide sequence ID" value="XM_016757220.1"/>
</dbReference>
<keyword evidence="4" id="KW-1185">Reference proteome</keyword>
<dbReference type="VEuPathDB" id="FungiDB:SPPG_09066"/>
<accession>A0A0L0HNB3</accession>
<keyword evidence="2" id="KW-1133">Transmembrane helix</keyword>
<keyword evidence="2" id="KW-0812">Transmembrane</keyword>
<dbReference type="InParanoid" id="A0A0L0HNB3"/>
<dbReference type="Proteomes" id="UP000053201">
    <property type="component" value="Unassembled WGS sequence"/>
</dbReference>
<keyword evidence="2" id="KW-0472">Membrane</keyword>
<feature type="region of interest" description="Disordered" evidence="1">
    <location>
        <begin position="1"/>
        <end position="81"/>
    </location>
</feature>
<organism evidence="3 4">
    <name type="scientific">Spizellomyces punctatus (strain DAOM BR117)</name>
    <dbReference type="NCBI Taxonomy" id="645134"/>
    <lineage>
        <taxon>Eukaryota</taxon>
        <taxon>Fungi</taxon>
        <taxon>Fungi incertae sedis</taxon>
        <taxon>Chytridiomycota</taxon>
        <taxon>Chytridiomycota incertae sedis</taxon>
        <taxon>Chytridiomycetes</taxon>
        <taxon>Spizellomycetales</taxon>
        <taxon>Spizellomycetaceae</taxon>
        <taxon>Spizellomyces</taxon>
    </lineage>
</organism>
<dbReference type="GeneID" id="27692191"/>
<feature type="compositionally biased region" description="Acidic residues" evidence="1">
    <location>
        <begin position="7"/>
        <end position="17"/>
    </location>
</feature>
<dbReference type="EMBL" id="KQ257453">
    <property type="protein sequence ID" value="KND02435.1"/>
    <property type="molecule type" value="Genomic_DNA"/>
</dbReference>
<evidence type="ECO:0000256" key="1">
    <source>
        <dbReference type="SAM" id="MobiDB-lite"/>
    </source>
</evidence>
<feature type="compositionally biased region" description="Low complexity" evidence="1">
    <location>
        <begin position="71"/>
        <end position="81"/>
    </location>
</feature>
<gene>
    <name evidence="3" type="ORF">SPPG_09066</name>
</gene>
<protein>
    <submittedName>
        <fullName evidence="3">Uncharacterized protein</fullName>
    </submittedName>
</protein>
<reference evidence="3 4" key="1">
    <citation type="submission" date="2009-08" db="EMBL/GenBank/DDBJ databases">
        <title>The Genome Sequence of Spizellomyces punctatus strain DAOM BR117.</title>
        <authorList>
            <consortium name="The Broad Institute Genome Sequencing Platform"/>
            <person name="Russ C."/>
            <person name="Cuomo C."/>
            <person name="Shea T."/>
            <person name="Young S.K."/>
            <person name="Zeng Q."/>
            <person name="Koehrsen M."/>
            <person name="Haas B."/>
            <person name="Borodovsky M."/>
            <person name="Guigo R."/>
            <person name="Alvarado L."/>
            <person name="Berlin A."/>
            <person name="Bochicchio J."/>
            <person name="Borenstein D."/>
            <person name="Chapman S."/>
            <person name="Chen Z."/>
            <person name="Engels R."/>
            <person name="Freedman E."/>
            <person name="Gellesch M."/>
            <person name="Goldberg J."/>
            <person name="Griggs A."/>
            <person name="Gujja S."/>
            <person name="Heiman D."/>
            <person name="Hepburn T."/>
            <person name="Howarth C."/>
            <person name="Jen D."/>
            <person name="Larson L."/>
            <person name="Lewis B."/>
            <person name="Mehta T."/>
            <person name="Park D."/>
            <person name="Pearson M."/>
            <person name="Roberts A."/>
            <person name="Saif S."/>
            <person name="Shenoy N."/>
            <person name="Sisk P."/>
            <person name="Stolte C."/>
            <person name="Sykes S."/>
            <person name="Thomson T."/>
            <person name="Walk T."/>
            <person name="White J."/>
            <person name="Yandava C."/>
            <person name="Burger G."/>
            <person name="Gray M.W."/>
            <person name="Holland P.W.H."/>
            <person name="King N."/>
            <person name="Lang F.B.F."/>
            <person name="Roger A.J."/>
            <person name="Ruiz-Trillo I."/>
            <person name="Lander E."/>
            <person name="Nusbaum C."/>
        </authorList>
    </citation>
    <scope>NUCLEOTIDE SEQUENCE [LARGE SCALE GENOMIC DNA]</scope>
    <source>
        <strain evidence="3 4">DAOM BR117</strain>
    </source>
</reference>
<feature type="transmembrane region" description="Helical" evidence="2">
    <location>
        <begin position="124"/>
        <end position="146"/>
    </location>
</feature>
<name>A0A0L0HNB3_SPIPD</name>
<evidence type="ECO:0000313" key="3">
    <source>
        <dbReference type="EMBL" id="KND02435.1"/>
    </source>
</evidence>
<feature type="compositionally biased region" description="Basic residues" evidence="1">
    <location>
        <begin position="32"/>
        <end position="47"/>
    </location>
</feature>
<sequence length="172" mass="19549">MSLDSFKDDDDDDDDQDNQQRQKNSESDTLAHKKHTSTRFSHAHPTTKPRPVLCAKTPKPVSGSWKRCNPDKQQQQPKKTPFFSTPTRITRSCVYLPTLSPTTYLPKTRRFRSVYVTWTQREGLLALFESAFGLPLGLLSLVWFGVGEHRMRLLNNSISISSVVVEGFCFSG</sequence>
<evidence type="ECO:0000256" key="2">
    <source>
        <dbReference type="SAM" id="Phobius"/>
    </source>
</evidence>
<feature type="compositionally biased region" description="Basic and acidic residues" evidence="1">
    <location>
        <begin position="18"/>
        <end position="31"/>
    </location>
</feature>
<evidence type="ECO:0000313" key="4">
    <source>
        <dbReference type="Proteomes" id="UP000053201"/>
    </source>
</evidence>
<dbReference type="AlphaFoldDB" id="A0A0L0HNB3"/>
<proteinExistence type="predicted"/>